<evidence type="ECO:0008006" key="6">
    <source>
        <dbReference type="Google" id="ProtNLM"/>
    </source>
</evidence>
<keyword evidence="2" id="KW-1133">Transmembrane helix</keyword>
<feature type="coiled-coil region" evidence="1">
    <location>
        <begin position="33"/>
        <end position="83"/>
    </location>
</feature>
<keyword evidence="1" id="KW-0175">Coiled coil</keyword>
<evidence type="ECO:0000313" key="5">
    <source>
        <dbReference type="Proteomes" id="UP000660024"/>
    </source>
</evidence>
<feature type="transmembrane region" description="Helical" evidence="2">
    <location>
        <begin position="83"/>
        <end position="101"/>
    </location>
</feature>
<dbReference type="RefSeq" id="WP_200585342.1">
    <property type="nucleotide sequence ID" value="NZ_JAEHFY010000007.1"/>
</dbReference>
<keyword evidence="3" id="KW-0732">Signal</keyword>
<gene>
    <name evidence="4" type="ORF">I5M32_06260</name>
</gene>
<feature type="signal peptide" evidence="3">
    <location>
        <begin position="1"/>
        <end position="23"/>
    </location>
</feature>
<keyword evidence="2" id="KW-0472">Membrane</keyword>
<keyword evidence="5" id="KW-1185">Reference proteome</keyword>
<dbReference type="EMBL" id="JAEHFY010000007">
    <property type="protein sequence ID" value="MBK0382561.1"/>
    <property type="molecule type" value="Genomic_DNA"/>
</dbReference>
<keyword evidence="2" id="KW-0812">Transmembrane</keyword>
<accession>A0ABS1BI46</accession>
<protein>
    <recommendedName>
        <fullName evidence="6">Seryl-tRNA synthetase</fullName>
    </recommendedName>
</protein>
<feature type="chain" id="PRO_5046542609" description="Seryl-tRNA synthetase" evidence="3">
    <location>
        <begin position="24"/>
        <end position="102"/>
    </location>
</feature>
<evidence type="ECO:0000313" key="4">
    <source>
        <dbReference type="EMBL" id="MBK0382561.1"/>
    </source>
</evidence>
<organism evidence="4 5">
    <name type="scientific">Pedobacter segetis</name>
    <dbReference type="NCBI Taxonomy" id="2793069"/>
    <lineage>
        <taxon>Bacteria</taxon>
        <taxon>Pseudomonadati</taxon>
        <taxon>Bacteroidota</taxon>
        <taxon>Sphingobacteriia</taxon>
        <taxon>Sphingobacteriales</taxon>
        <taxon>Sphingobacteriaceae</taxon>
        <taxon>Pedobacter</taxon>
    </lineage>
</organism>
<name>A0ABS1BI46_9SPHI</name>
<proteinExistence type="predicted"/>
<reference evidence="4 5" key="1">
    <citation type="submission" date="2020-12" db="EMBL/GenBank/DDBJ databases">
        <title>Bacterial novel species Pedobacter sp. SD-b isolated from soil.</title>
        <authorList>
            <person name="Jung H.-Y."/>
        </authorList>
    </citation>
    <scope>NUCLEOTIDE SEQUENCE [LARGE SCALE GENOMIC DNA]</scope>
    <source>
        <strain evidence="4 5">SD-b</strain>
    </source>
</reference>
<evidence type="ECO:0000256" key="3">
    <source>
        <dbReference type="SAM" id="SignalP"/>
    </source>
</evidence>
<sequence>MKKLIYLTLSLFLLVGSVNVASAKTNNETKPLTEKQQLELKKLTDRVEEIRNMDRSNLSREQKKELRAELRAMKKEANSISNGGIYLSVTALLVIIIILLIL</sequence>
<dbReference type="Proteomes" id="UP000660024">
    <property type="component" value="Unassembled WGS sequence"/>
</dbReference>
<evidence type="ECO:0000256" key="1">
    <source>
        <dbReference type="SAM" id="Coils"/>
    </source>
</evidence>
<comment type="caution">
    <text evidence="4">The sequence shown here is derived from an EMBL/GenBank/DDBJ whole genome shotgun (WGS) entry which is preliminary data.</text>
</comment>
<evidence type="ECO:0000256" key="2">
    <source>
        <dbReference type="SAM" id="Phobius"/>
    </source>
</evidence>